<dbReference type="GO" id="GO:0003899">
    <property type="term" value="F:DNA-directed RNA polymerase activity"/>
    <property type="evidence" value="ECO:0007669"/>
    <property type="project" value="UniProtKB-EC"/>
</dbReference>
<comment type="similarity">
    <text evidence="2">Belongs to the RNA polymerase beta' chain family. RpoC1 subfamily.</text>
</comment>
<dbReference type="Gene3D" id="1.10.40.90">
    <property type="match status" value="1"/>
</dbReference>
<reference evidence="11" key="1">
    <citation type="journal article" date="2019" name="Genome Biol. Evol.">
        <title>Tracing the Evolution of the Plastome and Mitogenome in the Chloropicophyceae Uncovered Convergent tRNA Gene Losses and a Variant Plastid Genetic Code.</title>
        <authorList>
            <person name="Turmel M."/>
            <person name="Dos Santos A.L."/>
            <person name="Otis C."/>
            <person name="Sergerie R."/>
            <person name="Lemieux C."/>
        </authorList>
    </citation>
    <scope>NUCLEOTIDE SEQUENCE</scope>
</reference>
<geneLocation type="chloroplast" evidence="11"/>
<dbReference type="EMBL" id="MK085997">
    <property type="protein sequence ID" value="QBX98421.1"/>
    <property type="molecule type" value="Genomic_DNA"/>
</dbReference>
<dbReference type="Pfam" id="PF04983">
    <property type="entry name" value="RNA_pol_Rpb1_3"/>
    <property type="match status" value="1"/>
</dbReference>
<dbReference type="SMART" id="SM00663">
    <property type="entry name" value="RPOLA_N"/>
    <property type="match status" value="1"/>
</dbReference>
<name>A0A4D6C406_9CHLO</name>
<dbReference type="InterPro" id="IPR044893">
    <property type="entry name" value="RNA_pol_Rpb1_clamp_domain"/>
</dbReference>
<dbReference type="InterPro" id="IPR042102">
    <property type="entry name" value="RNA_pol_Rpb1_3_sf"/>
</dbReference>
<evidence type="ECO:0000256" key="8">
    <source>
        <dbReference type="ARBA" id="ARBA00048552"/>
    </source>
</evidence>
<dbReference type="PANTHER" id="PTHR19376:SF54">
    <property type="entry name" value="DNA-DIRECTED RNA POLYMERASE SUBUNIT BETA"/>
    <property type="match status" value="1"/>
</dbReference>
<keyword evidence="4 11" id="KW-0934">Plastid</keyword>
<evidence type="ECO:0000259" key="10">
    <source>
        <dbReference type="SMART" id="SM00663"/>
    </source>
</evidence>
<dbReference type="Gene3D" id="2.40.40.20">
    <property type="match status" value="1"/>
</dbReference>
<evidence type="ECO:0000256" key="1">
    <source>
        <dbReference type="ARBA" id="ARBA00004026"/>
    </source>
</evidence>
<evidence type="ECO:0000256" key="9">
    <source>
        <dbReference type="RuleBase" id="RU004279"/>
    </source>
</evidence>
<evidence type="ECO:0000256" key="4">
    <source>
        <dbReference type="ARBA" id="ARBA00022640"/>
    </source>
</evidence>
<dbReference type="InterPro" id="IPR007080">
    <property type="entry name" value="RNA_pol_Rpb1_1"/>
</dbReference>
<evidence type="ECO:0000256" key="6">
    <source>
        <dbReference type="ARBA" id="ARBA00022695"/>
    </source>
</evidence>
<dbReference type="Pfam" id="PF00623">
    <property type="entry name" value="RNA_pol_Rpb1_2"/>
    <property type="match status" value="2"/>
</dbReference>
<dbReference type="InterPro" id="IPR045867">
    <property type="entry name" value="DNA-dir_RpoC_beta_prime"/>
</dbReference>
<dbReference type="GO" id="GO:0003677">
    <property type="term" value="F:DNA binding"/>
    <property type="evidence" value="ECO:0007669"/>
    <property type="project" value="InterPro"/>
</dbReference>
<proteinExistence type="inferred from homology"/>
<dbReference type="PANTHER" id="PTHR19376">
    <property type="entry name" value="DNA-DIRECTED RNA POLYMERASE"/>
    <property type="match status" value="1"/>
</dbReference>
<dbReference type="InterPro" id="IPR006592">
    <property type="entry name" value="RNA_pol_N"/>
</dbReference>
<dbReference type="InterPro" id="IPR000722">
    <property type="entry name" value="RNA_pol_asu"/>
</dbReference>
<sequence>MDYFLTFLFMINKGYTSIRFASPEKIRQWAERNRSGYRFVGKVINSETLQYRTHKPVPGGLFCEVIFGPMIKNDCWCGFLGKNQQKGKTKSLSYCPHCLVENTNPRVRRYRLGIIELNTPVVHPWLLKSVPNYLTLLLEIKKEELLEFVYCSHSRHFNGFIPSFDLKKNRNQFQINIEKEMGLTFQQNQVCHVGTNVIEYLLSNFKLEERYHRLRTRIDYKLEIVSGVYGKVNPLQSPGLHSVSLNLCKATRVGRKRGFSKFLVELKKDMRLQKLMEALLRGPTNPQRFLLEVIPVLPPDLRPILRLPNGVFAVSDLNTLYRKIIIRNNRYQYFARNLVGEPMKLERHLLQEAVDELMYHKSNVSSFNQKRPLKSLAHTLRGKQGRFRQNLLGKRVDYSGRSVIVVGPSLKLNQCGLPREMVLELFQPFIISRLIGSTKLAKSVRQAKLILYRPSTRFWSLMQSYILEHPILLNRAPTLHRLGIQAFEPKVIAGRAILLHPLVCPAFNADFDGDQMAVHVPLSIEAQSEARILMMASHNLLSPATSQPITLPSQDMVLGCYFLTADAKIYQDGFYSSFDEVLQSYDARKIGLHTWIWVGWDKPFSAWSQEITPIEIRIHPKGFRIELYRGSIRIFGKNGILLRQYIKTTTGRILWNQAIYDIFQSTF</sequence>
<dbReference type="GO" id="GO:0006351">
    <property type="term" value="P:DNA-templated transcription"/>
    <property type="evidence" value="ECO:0007669"/>
    <property type="project" value="InterPro"/>
</dbReference>
<comment type="function">
    <text evidence="1 9">DNA-dependent RNA polymerase catalyzes the transcription of DNA into RNA using the four ribonucleoside triphosphates as substrates.</text>
</comment>
<accession>A0A4D6C406</accession>
<dbReference type="Gene3D" id="1.10.274.100">
    <property type="entry name" value="RNA polymerase Rpb1, domain 3"/>
    <property type="match status" value="1"/>
</dbReference>
<protein>
    <recommendedName>
        <fullName evidence="9">DNA-directed RNA polymerase subunit</fullName>
        <ecNumber evidence="9">2.7.7.6</ecNumber>
    </recommendedName>
</protein>
<dbReference type="GO" id="GO:0000428">
    <property type="term" value="C:DNA-directed RNA polymerase complex"/>
    <property type="evidence" value="ECO:0007669"/>
    <property type="project" value="UniProtKB-KW"/>
</dbReference>
<dbReference type="Pfam" id="PF04997">
    <property type="entry name" value="RNA_pol_Rpb1_1"/>
    <property type="match status" value="1"/>
</dbReference>
<evidence type="ECO:0000256" key="7">
    <source>
        <dbReference type="ARBA" id="ARBA00023163"/>
    </source>
</evidence>
<organism evidence="11">
    <name type="scientific">Chloropicon sp. RCC4434</name>
    <dbReference type="NCBI Taxonomy" id="2565277"/>
    <lineage>
        <taxon>Eukaryota</taxon>
        <taxon>Viridiplantae</taxon>
        <taxon>Chlorophyta</taxon>
        <taxon>Chloropicophyceae</taxon>
        <taxon>Chloropicales</taxon>
        <taxon>Chloropicaceae</taxon>
        <taxon>Chloropicon</taxon>
    </lineage>
</organism>
<gene>
    <name evidence="11" type="primary">rpoC1</name>
</gene>
<dbReference type="SUPFAM" id="SSF64484">
    <property type="entry name" value="beta and beta-prime subunits of DNA dependent RNA-polymerase"/>
    <property type="match status" value="1"/>
</dbReference>
<evidence type="ECO:0000256" key="3">
    <source>
        <dbReference type="ARBA" id="ARBA00022478"/>
    </source>
</evidence>
<dbReference type="EC" id="2.7.7.6" evidence="9"/>
<evidence type="ECO:0000313" key="11">
    <source>
        <dbReference type="EMBL" id="QBX98421.1"/>
    </source>
</evidence>
<dbReference type="Gene3D" id="4.10.860.120">
    <property type="entry name" value="RNA polymerase II, clamp domain"/>
    <property type="match status" value="1"/>
</dbReference>
<keyword evidence="6 9" id="KW-0548">Nucleotidyltransferase</keyword>
<keyword evidence="11" id="KW-0150">Chloroplast</keyword>
<keyword evidence="7 9" id="KW-0804">Transcription</keyword>
<dbReference type="AlphaFoldDB" id="A0A4D6C406"/>
<evidence type="ECO:0000256" key="2">
    <source>
        <dbReference type="ARBA" id="ARBA00007207"/>
    </source>
</evidence>
<dbReference type="InterPro" id="IPR007066">
    <property type="entry name" value="RNA_pol_Rpb1_3"/>
</dbReference>
<keyword evidence="5 9" id="KW-0808">Transferase</keyword>
<evidence type="ECO:0000256" key="5">
    <source>
        <dbReference type="ARBA" id="ARBA00022679"/>
    </source>
</evidence>
<comment type="catalytic activity">
    <reaction evidence="8 9">
        <text>RNA(n) + a ribonucleoside 5'-triphosphate = RNA(n+1) + diphosphate</text>
        <dbReference type="Rhea" id="RHEA:21248"/>
        <dbReference type="Rhea" id="RHEA-COMP:14527"/>
        <dbReference type="Rhea" id="RHEA-COMP:17342"/>
        <dbReference type="ChEBI" id="CHEBI:33019"/>
        <dbReference type="ChEBI" id="CHEBI:61557"/>
        <dbReference type="ChEBI" id="CHEBI:140395"/>
        <dbReference type="EC" id="2.7.7.6"/>
    </reaction>
</comment>
<keyword evidence="3 9" id="KW-0240">DNA-directed RNA polymerase</keyword>
<feature type="domain" description="RNA polymerase N-terminal" evidence="10">
    <location>
        <begin position="287"/>
        <end position="564"/>
    </location>
</feature>